<keyword evidence="5 8" id="KW-1133">Transmembrane helix</keyword>
<evidence type="ECO:0000256" key="2">
    <source>
        <dbReference type="ARBA" id="ARBA00008335"/>
    </source>
</evidence>
<feature type="transmembrane region" description="Helical" evidence="8">
    <location>
        <begin position="115"/>
        <end position="133"/>
    </location>
</feature>
<dbReference type="FunFam" id="1.20.1250.20:FF:000197">
    <property type="entry name" value="Siderophore iron transporter 1"/>
    <property type="match status" value="1"/>
</dbReference>
<evidence type="ECO:0000256" key="7">
    <source>
        <dbReference type="ARBA" id="ARBA00023136"/>
    </source>
</evidence>
<dbReference type="GO" id="GO:0006811">
    <property type="term" value="P:monoatomic ion transport"/>
    <property type="evidence" value="ECO:0007669"/>
    <property type="project" value="UniProtKB-KW"/>
</dbReference>
<keyword evidence="10" id="KW-1185">Reference proteome</keyword>
<evidence type="ECO:0000256" key="4">
    <source>
        <dbReference type="ARBA" id="ARBA00022692"/>
    </source>
</evidence>
<keyword evidence="3" id="KW-0813">Transport</keyword>
<feature type="transmembrane region" description="Helical" evidence="8">
    <location>
        <begin position="84"/>
        <end position="103"/>
    </location>
</feature>
<dbReference type="STRING" id="1108050.A0A0B7FD02"/>
<dbReference type="InterPro" id="IPR036259">
    <property type="entry name" value="MFS_trans_sf"/>
</dbReference>
<dbReference type="InterPro" id="IPR011701">
    <property type="entry name" value="MFS"/>
</dbReference>
<feature type="transmembrane region" description="Helical" evidence="8">
    <location>
        <begin position="397"/>
        <end position="416"/>
    </location>
</feature>
<evidence type="ECO:0000256" key="3">
    <source>
        <dbReference type="ARBA" id="ARBA00022448"/>
    </source>
</evidence>
<comment type="similarity">
    <text evidence="2">Belongs to the major facilitator superfamily.</text>
</comment>
<evidence type="ECO:0000256" key="6">
    <source>
        <dbReference type="ARBA" id="ARBA00023065"/>
    </source>
</evidence>
<keyword evidence="6" id="KW-0406">Ion transport</keyword>
<feature type="transmembrane region" description="Helical" evidence="8">
    <location>
        <begin position="171"/>
        <end position="190"/>
    </location>
</feature>
<dbReference type="PANTHER" id="PTHR23501">
    <property type="entry name" value="MAJOR FACILITATOR SUPERFAMILY"/>
    <property type="match status" value="1"/>
</dbReference>
<dbReference type="Gene3D" id="1.20.1250.20">
    <property type="entry name" value="MFS general substrate transporter like domains"/>
    <property type="match status" value="2"/>
</dbReference>
<feature type="transmembrane region" description="Helical" evidence="8">
    <location>
        <begin position="139"/>
        <end position="159"/>
    </location>
</feature>
<dbReference type="PANTHER" id="PTHR23501:SF87">
    <property type="entry name" value="SIDEROPHORE IRON TRANSPORTER 2"/>
    <property type="match status" value="1"/>
</dbReference>
<feature type="transmembrane region" description="Helical" evidence="8">
    <location>
        <begin position="264"/>
        <end position="283"/>
    </location>
</feature>
<dbReference type="GO" id="GO:0005886">
    <property type="term" value="C:plasma membrane"/>
    <property type="evidence" value="ECO:0007669"/>
    <property type="project" value="TreeGrafter"/>
</dbReference>
<comment type="subcellular location">
    <subcellularLocation>
        <location evidence="1">Membrane</location>
        <topology evidence="1">Multi-pass membrane protein</topology>
    </subcellularLocation>
</comment>
<reference evidence="9 10" key="1">
    <citation type="submission" date="2014-11" db="EMBL/GenBank/DDBJ databases">
        <authorList>
            <person name="Wibberg Daniel"/>
        </authorList>
    </citation>
    <scope>NUCLEOTIDE SEQUENCE [LARGE SCALE GENOMIC DNA]</scope>
    <source>
        <strain evidence="9">Rhizoctonia solani AG1-IB 7/3/14</strain>
    </source>
</reference>
<dbReference type="GO" id="GO:0022857">
    <property type="term" value="F:transmembrane transporter activity"/>
    <property type="evidence" value="ECO:0007669"/>
    <property type="project" value="InterPro"/>
</dbReference>
<evidence type="ECO:0000256" key="1">
    <source>
        <dbReference type="ARBA" id="ARBA00004141"/>
    </source>
</evidence>
<dbReference type="Proteomes" id="UP000059188">
    <property type="component" value="Unassembled WGS sequence"/>
</dbReference>
<evidence type="ECO:0000313" key="9">
    <source>
        <dbReference type="EMBL" id="CEL54799.1"/>
    </source>
</evidence>
<name>A0A0B7FD02_THACB</name>
<feature type="transmembrane region" description="Helical" evidence="8">
    <location>
        <begin position="210"/>
        <end position="231"/>
    </location>
</feature>
<feature type="transmembrane region" description="Helical" evidence="8">
    <location>
        <begin position="295"/>
        <end position="313"/>
    </location>
</feature>
<keyword evidence="4 8" id="KW-0812">Transmembrane</keyword>
<feature type="transmembrane region" description="Helical" evidence="8">
    <location>
        <begin position="48"/>
        <end position="72"/>
    </location>
</feature>
<dbReference type="AlphaFoldDB" id="A0A0B7FD02"/>
<feature type="transmembrane region" description="Helical" evidence="8">
    <location>
        <begin position="333"/>
        <end position="356"/>
    </location>
</feature>
<proteinExistence type="inferred from homology"/>
<dbReference type="OrthoDB" id="2241241at2759"/>
<gene>
    <name evidence="9" type="ORF">RSOLAG1IB_07333</name>
</gene>
<feature type="transmembrane region" description="Helical" evidence="8">
    <location>
        <begin position="538"/>
        <end position="557"/>
    </location>
</feature>
<evidence type="ECO:0000256" key="5">
    <source>
        <dbReference type="ARBA" id="ARBA00022989"/>
    </source>
</evidence>
<evidence type="ECO:0000313" key="10">
    <source>
        <dbReference type="Proteomes" id="UP000059188"/>
    </source>
</evidence>
<accession>A0A0B7FD02</accession>
<dbReference type="Pfam" id="PF07690">
    <property type="entry name" value="MFS_1"/>
    <property type="match status" value="1"/>
</dbReference>
<evidence type="ECO:0000256" key="8">
    <source>
        <dbReference type="SAM" id="Phobius"/>
    </source>
</evidence>
<organism evidence="9 10">
    <name type="scientific">Thanatephorus cucumeris (strain AG1-IB / isolate 7/3/14)</name>
    <name type="common">Lettuce bottom rot fungus</name>
    <name type="synonym">Rhizoctonia solani</name>
    <dbReference type="NCBI Taxonomy" id="1108050"/>
    <lineage>
        <taxon>Eukaryota</taxon>
        <taxon>Fungi</taxon>
        <taxon>Dikarya</taxon>
        <taxon>Basidiomycota</taxon>
        <taxon>Agaricomycotina</taxon>
        <taxon>Agaricomycetes</taxon>
        <taxon>Cantharellales</taxon>
        <taxon>Ceratobasidiaceae</taxon>
        <taxon>Rhizoctonia</taxon>
        <taxon>Rhizoctonia solani AG-1</taxon>
    </lineage>
</organism>
<dbReference type="EMBL" id="LN679117">
    <property type="protein sequence ID" value="CEL54799.1"/>
    <property type="molecule type" value="Genomic_DNA"/>
</dbReference>
<sequence>MPSSIEKQDSRLRPDSWLQDHSQEHVLKPAGVRKSEAAQKVITGKHKICLIISIGLAAYMYSLDGTTTWTYLAFAGSALNNHSLIATVQVAQTIIVACGKPFIAKLADTLSRPVAYALVVFFYVIGYIIIASAQKIATVAGGIVIYAILSGLQLLLQIIIADTTTLKWRGLSSGLSSGLVSAPFIINAFAGSEVSASVMAPGGPGWRWGYGMFAILVPVTVLPLILTLGWAQHKAKSQGLIEPASQPPARGINKIKGVWDEVDMLGLLILAGGVACVLLPLTLAKSAKGGWGNPSIIAMLTIGPLLLIAFGLYEWKFAAHPIVPMRFLRNKAVVGAALIGFFDFVSFYLTFSYLYSFVFVVKGWELRYLNYFSSTQTVALTVFGIIAGAIMRTTHRYKWMLVVGLFIRLFGVGLMIHSRGAKGNTGELVMTQVIQGLGGGFAAVASQVSAQASVPHSEVAIVTAMVLLVTEIGGAIGTAIAGGIWTNTMPRQLEIHLPGVNATTRAELFGSITTIATYPPGDPIREGVIQAYDETMKVLLIAATVIAIIPPALALFMPDYFLGDTQNAVEGTTLTGEIAREAPEEKA</sequence>
<protein>
    <submittedName>
        <fullName evidence="9">Siderophore iron transporter 3</fullName>
    </submittedName>
</protein>
<feature type="transmembrane region" description="Helical" evidence="8">
    <location>
        <begin position="368"/>
        <end position="390"/>
    </location>
</feature>
<dbReference type="SUPFAM" id="SSF103473">
    <property type="entry name" value="MFS general substrate transporter"/>
    <property type="match status" value="1"/>
</dbReference>
<keyword evidence="7 8" id="KW-0472">Membrane</keyword>
<feature type="transmembrane region" description="Helical" evidence="8">
    <location>
        <begin position="459"/>
        <end position="485"/>
    </location>
</feature>